<dbReference type="PANTHER" id="PTHR33542:SF3">
    <property type="entry name" value="SIROHYDROCHLORIN FERROCHELATASE, CHLOROPLASTIC"/>
    <property type="match status" value="1"/>
</dbReference>
<dbReference type="Proteomes" id="UP001597343">
    <property type="component" value="Unassembled WGS sequence"/>
</dbReference>
<evidence type="ECO:0000256" key="2">
    <source>
        <dbReference type="ARBA" id="ARBA00023239"/>
    </source>
</evidence>
<dbReference type="InterPro" id="IPR050963">
    <property type="entry name" value="Sirohydro_Cobaltochel/CbiX"/>
</dbReference>
<keyword evidence="1" id="KW-0479">Metal-binding</keyword>
<dbReference type="PANTHER" id="PTHR33542">
    <property type="entry name" value="SIROHYDROCHLORIN FERROCHELATASE, CHLOROPLASTIC"/>
    <property type="match status" value="1"/>
</dbReference>
<dbReference type="InterPro" id="IPR002762">
    <property type="entry name" value="CbiX-like"/>
</dbReference>
<dbReference type="EMBL" id="JBHUIO010000002">
    <property type="protein sequence ID" value="MFD2168796.1"/>
    <property type="molecule type" value="Genomic_DNA"/>
</dbReference>
<evidence type="ECO:0000256" key="1">
    <source>
        <dbReference type="ARBA" id="ARBA00022723"/>
    </source>
</evidence>
<organism evidence="3 4">
    <name type="scientific">Tumebacillus lipolyticus</name>
    <dbReference type="NCBI Taxonomy" id="1280370"/>
    <lineage>
        <taxon>Bacteria</taxon>
        <taxon>Bacillati</taxon>
        <taxon>Bacillota</taxon>
        <taxon>Bacilli</taxon>
        <taxon>Bacillales</taxon>
        <taxon>Alicyclobacillaceae</taxon>
        <taxon>Tumebacillus</taxon>
    </lineage>
</organism>
<dbReference type="CDD" id="cd03416">
    <property type="entry name" value="CbiX_SirB_N"/>
    <property type="match status" value="1"/>
</dbReference>
<evidence type="ECO:0000313" key="4">
    <source>
        <dbReference type="Proteomes" id="UP001597343"/>
    </source>
</evidence>
<name>A0ABW4ZTN4_9BACL</name>
<dbReference type="Pfam" id="PF01903">
    <property type="entry name" value="CbiX"/>
    <property type="match status" value="1"/>
</dbReference>
<comment type="caution">
    <text evidence="3">The sequence shown here is derived from an EMBL/GenBank/DDBJ whole genome shotgun (WGS) entry which is preliminary data.</text>
</comment>
<accession>A0ABW4ZTN4</accession>
<evidence type="ECO:0000313" key="3">
    <source>
        <dbReference type="EMBL" id="MFD2168796.1"/>
    </source>
</evidence>
<gene>
    <name evidence="3" type="ORF">ACFSOY_02030</name>
</gene>
<sequence length="142" mass="15917">MTTGLLLVAHGSPIQVANQDLFLLVEQLRCRCDYEVIEPAFLEGAMPSIPDGIAACVDKGVRRVVIIPYFLLPGKHVAEDLPRFVEHARRQHAEVEFVLAEPLRFSHRLGQAVLRRIEEANVLQWKAETAERGERHGSDGDV</sequence>
<reference evidence="4" key="1">
    <citation type="journal article" date="2019" name="Int. J. Syst. Evol. Microbiol.">
        <title>The Global Catalogue of Microorganisms (GCM) 10K type strain sequencing project: providing services to taxonomists for standard genome sequencing and annotation.</title>
        <authorList>
            <consortium name="The Broad Institute Genomics Platform"/>
            <consortium name="The Broad Institute Genome Sequencing Center for Infectious Disease"/>
            <person name="Wu L."/>
            <person name="Ma J."/>
        </authorList>
    </citation>
    <scope>NUCLEOTIDE SEQUENCE [LARGE SCALE GENOMIC DNA]</scope>
    <source>
        <strain evidence="4">CGMCC 1.13574</strain>
    </source>
</reference>
<dbReference type="SUPFAM" id="SSF53800">
    <property type="entry name" value="Chelatase"/>
    <property type="match status" value="1"/>
</dbReference>
<keyword evidence="4" id="KW-1185">Reference proteome</keyword>
<keyword evidence="2" id="KW-0456">Lyase</keyword>
<dbReference type="Gene3D" id="3.40.50.1400">
    <property type="match status" value="1"/>
</dbReference>
<dbReference type="RefSeq" id="WP_386043832.1">
    <property type="nucleotide sequence ID" value="NZ_JBHUIO010000002.1"/>
</dbReference>
<protein>
    <submittedName>
        <fullName evidence="3">Sirohydrochlorin chelatase</fullName>
    </submittedName>
</protein>
<proteinExistence type="predicted"/>